<accession>A0A7R7IE01</accession>
<dbReference type="InterPro" id="IPR036514">
    <property type="entry name" value="SGNH_hydro_sf"/>
</dbReference>
<dbReference type="PANTHER" id="PTHR34407">
    <property type="entry name" value="EXPRESSED PROTEIN"/>
    <property type="match status" value="1"/>
</dbReference>
<name>A0A7R7IE01_9FIRM</name>
<sequence length="371" mass="42089">MGYNIDVKKAIANRGNLYRMKELMKRARNGEKLTIGFLGGSITQGSLSSTPETCYAYLVFDWWRKQFPEAEFTYINAGIGGTTSQFGVARVQSDLLNYEPDFTIVEYSVNDDNNEHFLETYEGLVRKIYMDKNEPAMLIVHNVRYNDGGNAEDQHVKIGKAYQIPCVSMKSSIYPEIEKGVIKNREITPDDLHPNDAGHALVASIITNFLENVYTEIEEKEEKVGELISPITLNTYQNSVRYQNTCTNYKSNGFEGDSSKQEVITDCFKNGWTSMNQGDSITFEIEGSGISVQFRKSIHKPTPIALAIVDDDMEHAVRLDGNFDEDWGDCLYLQTVVEHAEKKVHKVEIRLIETHENDVVPFYLVSVIGTW</sequence>
<dbReference type="CDD" id="cd00229">
    <property type="entry name" value="SGNH_hydrolase"/>
    <property type="match status" value="1"/>
</dbReference>
<proteinExistence type="predicted"/>
<dbReference type="Gene3D" id="3.40.50.1110">
    <property type="entry name" value="SGNH hydrolase"/>
    <property type="match status" value="1"/>
</dbReference>
<dbReference type="KEGG" id="ahb:bsdtb5_34020"/>
<gene>
    <name evidence="2" type="ORF">bsdtb5_34020</name>
</gene>
<dbReference type="PANTHER" id="PTHR34407:SF1">
    <property type="entry name" value="SGNH HYDROLASE-TYPE ESTERASE DOMAIN-CONTAINING PROTEIN"/>
    <property type="match status" value="1"/>
</dbReference>
<dbReference type="Proteomes" id="UP000595897">
    <property type="component" value="Chromosome"/>
</dbReference>
<dbReference type="EMBL" id="AP024169">
    <property type="protein sequence ID" value="BCN32107.1"/>
    <property type="molecule type" value="Genomic_DNA"/>
</dbReference>
<evidence type="ECO:0000259" key="1">
    <source>
        <dbReference type="Pfam" id="PF13472"/>
    </source>
</evidence>
<organism evidence="2 3">
    <name type="scientific">Anaeromicropila herbilytica</name>
    <dbReference type="NCBI Taxonomy" id="2785025"/>
    <lineage>
        <taxon>Bacteria</taxon>
        <taxon>Bacillati</taxon>
        <taxon>Bacillota</taxon>
        <taxon>Clostridia</taxon>
        <taxon>Lachnospirales</taxon>
        <taxon>Lachnospiraceae</taxon>
        <taxon>Anaeromicropila</taxon>
    </lineage>
</organism>
<evidence type="ECO:0000313" key="3">
    <source>
        <dbReference type="Proteomes" id="UP000595897"/>
    </source>
</evidence>
<protein>
    <recommendedName>
        <fullName evidence="1">SGNH hydrolase-type esterase domain-containing protein</fullName>
    </recommendedName>
</protein>
<dbReference type="AlphaFoldDB" id="A0A7R7IE01"/>
<dbReference type="RefSeq" id="WP_271713181.1">
    <property type="nucleotide sequence ID" value="NZ_AP024169.1"/>
</dbReference>
<dbReference type="Pfam" id="PF13472">
    <property type="entry name" value="Lipase_GDSL_2"/>
    <property type="match status" value="1"/>
</dbReference>
<dbReference type="InterPro" id="IPR013830">
    <property type="entry name" value="SGNH_hydro"/>
</dbReference>
<dbReference type="SUPFAM" id="SSF52266">
    <property type="entry name" value="SGNH hydrolase"/>
    <property type="match status" value="1"/>
</dbReference>
<reference evidence="2 3" key="1">
    <citation type="submission" date="2020-11" db="EMBL/GenBank/DDBJ databases">
        <title>Draft genome sequencing of a Lachnospiraceae strain isolated from anoxic soil subjected to BSD treatment.</title>
        <authorList>
            <person name="Uek A."/>
            <person name="Tonouchi A."/>
        </authorList>
    </citation>
    <scope>NUCLEOTIDE SEQUENCE [LARGE SCALE GENOMIC DNA]</scope>
    <source>
        <strain evidence="2 3">TB5</strain>
    </source>
</reference>
<evidence type="ECO:0000313" key="2">
    <source>
        <dbReference type="EMBL" id="BCN32107.1"/>
    </source>
</evidence>
<keyword evidence="3" id="KW-1185">Reference proteome</keyword>
<feature type="domain" description="SGNH hydrolase-type esterase" evidence="1">
    <location>
        <begin position="37"/>
        <end position="201"/>
    </location>
</feature>